<reference evidence="2" key="1">
    <citation type="submission" date="2023-02" db="EMBL/GenBank/DDBJ databases">
        <title>Kitasatospora phosalacinea NBRC 14362.</title>
        <authorList>
            <person name="Ichikawa N."/>
            <person name="Sato H."/>
            <person name="Tonouchi N."/>
        </authorList>
    </citation>
    <scope>NUCLEOTIDE SEQUENCE</scope>
    <source>
        <strain evidence="2">NBRC 14362</strain>
    </source>
</reference>
<proteinExistence type="predicted"/>
<sequence>MSEHDAERTAGARRRVRRPAHTWWCAAAWAAFTALTPWLPVLAAVGDLSGGALVWSVFLLGGGSGVLLGAHLGCRRAWLPSLLAVGAVAVLLVGTTCLALSADGTGSTVSEGVPAGLLFAAFAVLPLVAGLLLGRAPLCARQLWRRCSPRRRLPAFR</sequence>
<evidence type="ECO:0000256" key="1">
    <source>
        <dbReference type="SAM" id="Phobius"/>
    </source>
</evidence>
<dbReference type="RefSeq" id="WP_033256299.1">
    <property type="nucleotide sequence ID" value="NZ_BSRX01000029.1"/>
</dbReference>
<feature type="transmembrane region" description="Helical" evidence="1">
    <location>
        <begin position="21"/>
        <end position="40"/>
    </location>
</feature>
<gene>
    <name evidence="2" type="ORF">Kpho01_46800</name>
</gene>
<keyword evidence="1" id="KW-1133">Transmembrane helix</keyword>
<dbReference type="Proteomes" id="UP001165143">
    <property type="component" value="Unassembled WGS sequence"/>
</dbReference>
<keyword evidence="1" id="KW-0472">Membrane</keyword>
<comment type="caution">
    <text evidence="2">The sequence shown here is derived from an EMBL/GenBank/DDBJ whole genome shotgun (WGS) entry which is preliminary data.</text>
</comment>
<protein>
    <submittedName>
        <fullName evidence="2">Uncharacterized protein</fullName>
    </submittedName>
</protein>
<dbReference type="EMBL" id="BSRX01000029">
    <property type="protein sequence ID" value="GLW56669.1"/>
    <property type="molecule type" value="Genomic_DNA"/>
</dbReference>
<organism evidence="2 3">
    <name type="scientific">Kitasatospora phosalacinea</name>
    <dbReference type="NCBI Taxonomy" id="2065"/>
    <lineage>
        <taxon>Bacteria</taxon>
        <taxon>Bacillati</taxon>
        <taxon>Actinomycetota</taxon>
        <taxon>Actinomycetes</taxon>
        <taxon>Kitasatosporales</taxon>
        <taxon>Streptomycetaceae</taxon>
        <taxon>Kitasatospora</taxon>
    </lineage>
</organism>
<accession>A0A9W6UQ34</accession>
<evidence type="ECO:0000313" key="2">
    <source>
        <dbReference type="EMBL" id="GLW56669.1"/>
    </source>
</evidence>
<dbReference type="AlphaFoldDB" id="A0A9W6UQ34"/>
<feature type="transmembrane region" description="Helical" evidence="1">
    <location>
        <begin position="82"/>
        <end position="102"/>
    </location>
</feature>
<feature type="transmembrane region" description="Helical" evidence="1">
    <location>
        <begin position="52"/>
        <end position="70"/>
    </location>
</feature>
<evidence type="ECO:0000313" key="3">
    <source>
        <dbReference type="Proteomes" id="UP001165143"/>
    </source>
</evidence>
<keyword evidence="1" id="KW-0812">Transmembrane</keyword>
<name>A0A9W6UQ34_9ACTN</name>
<feature type="transmembrane region" description="Helical" evidence="1">
    <location>
        <begin position="114"/>
        <end position="136"/>
    </location>
</feature>